<dbReference type="Proteomes" id="UP000824048">
    <property type="component" value="Unassembled WGS sequence"/>
</dbReference>
<protein>
    <submittedName>
        <fullName evidence="1">HipA protein</fullName>
    </submittedName>
</protein>
<organism evidence="1 2">
    <name type="scientific">Candidatus Gemmiger excrementigallinarum</name>
    <dbReference type="NCBI Taxonomy" id="2838609"/>
    <lineage>
        <taxon>Bacteria</taxon>
        <taxon>Bacillati</taxon>
        <taxon>Bacillota</taxon>
        <taxon>Clostridia</taxon>
        <taxon>Eubacteriales</taxon>
        <taxon>Gemmiger</taxon>
    </lineage>
</organism>
<sequence>MNKNTPVQDFCTRRDEFGDIEIVAGKQHAPKMSLGFVNLQAFLEGRMAPRHRKHVSEILERFQCEDLEGLFRVSHAASLNDTYWVRSEAESLAWEDVSLYTNEFNDWIARAAFDGNFSGTSPSSPSPEFGTDGRFAKCWVRDADGIRLYKAGSDTFGTEPISEYLASQLAIAFCKDAVHYDLTFYHGKPASTCALFTSEEIGLVKCHALLHGMVQKSQTILVKDVLNLYERYGFGDFCRRMFIFDALCLNIDRHPGNFGMLFDTDTLQICAPAPLYDNNRSLLFDLDDDQLERADWFIQKAKPRIGKSFLSVGKGMLTDSLRKDLKKLQGFRFENHSRVFISDERLQILSRIVNRQIAALLEK</sequence>
<name>A0A9D2EQ58_9FIRM</name>
<proteinExistence type="predicted"/>
<reference evidence="1" key="2">
    <citation type="submission" date="2021-04" db="EMBL/GenBank/DDBJ databases">
        <authorList>
            <person name="Gilroy R."/>
        </authorList>
    </citation>
    <scope>NUCLEOTIDE SEQUENCE</scope>
    <source>
        <strain evidence="1">ChiSxjej1B13-11774</strain>
    </source>
</reference>
<dbReference type="EMBL" id="DXBP01000025">
    <property type="protein sequence ID" value="HIZ41613.1"/>
    <property type="molecule type" value="Genomic_DNA"/>
</dbReference>
<evidence type="ECO:0000313" key="1">
    <source>
        <dbReference type="EMBL" id="HIZ41613.1"/>
    </source>
</evidence>
<dbReference type="AlphaFoldDB" id="A0A9D2EQ58"/>
<reference evidence="1" key="1">
    <citation type="journal article" date="2021" name="PeerJ">
        <title>Extensive microbial diversity within the chicken gut microbiome revealed by metagenomics and culture.</title>
        <authorList>
            <person name="Gilroy R."/>
            <person name="Ravi A."/>
            <person name="Getino M."/>
            <person name="Pursley I."/>
            <person name="Horton D.L."/>
            <person name="Alikhan N.F."/>
            <person name="Baker D."/>
            <person name="Gharbi K."/>
            <person name="Hall N."/>
            <person name="Watson M."/>
            <person name="Adriaenssens E.M."/>
            <person name="Foster-Nyarko E."/>
            <person name="Jarju S."/>
            <person name="Secka A."/>
            <person name="Antonio M."/>
            <person name="Oren A."/>
            <person name="Chaudhuri R.R."/>
            <person name="La Ragione R."/>
            <person name="Hildebrand F."/>
            <person name="Pallen M.J."/>
        </authorList>
    </citation>
    <scope>NUCLEOTIDE SEQUENCE</scope>
    <source>
        <strain evidence="1">ChiSxjej1B13-11774</strain>
    </source>
</reference>
<gene>
    <name evidence="1" type="ORF">H9811_03505</name>
</gene>
<dbReference type="Gene3D" id="1.10.1070.20">
    <property type="match status" value="1"/>
</dbReference>
<accession>A0A9D2EQ58</accession>
<comment type="caution">
    <text evidence="1">The sequence shown here is derived from an EMBL/GenBank/DDBJ whole genome shotgun (WGS) entry which is preliminary data.</text>
</comment>
<evidence type="ECO:0000313" key="2">
    <source>
        <dbReference type="Proteomes" id="UP000824048"/>
    </source>
</evidence>